<dbReference type="PANTHER" id="PTHR14918:SF3">
    <property type="entry name" value="KICSTOR COMPLEX PROTEIN SZT2"/>
    <property type="match status" value="1"/>
</dbReference>
<feature type="region of interest" description="Disordered" evidence="1">
    <location>
        <begin position="1"/>
        <end position="104"/>
    </location>
</feature>
<reference evidence="2 3" key="1">
    <citation type="submission" date="2024-08" db="EMBL/GenBank/DDBJ databases">
        <authorList>
            <person name="Cucini C."/>
            <person name="Frati F."/>
        </authorList>
    </citation>
    <scope>NUCLEOTIDE SEQUENCE [LARGE SCALE GENOMIC DNA]</scope>
</reference>
<organism evidence="2 3">
    <name type="scientific">Orchesella dallaii</name>
    <dbReference type="NCBI Taxonomy" id="48710"/>
    <lineage>
        <taxon>Eukaryota</taxon>
        <taxon>Metazoa</taxon>
        <taxon>Ecdysozoa</taxon>
        <taxon>Arthropoda</taxon>
        <taxon>Hexapoda</taxon>
        <taxon>Collembola</taxon>
        <taxon>Entomobryomorpha</taxon>
        <taxon>Entomobryoidea</taxon>
        <taxon>Orchesellidae</taxon>
        <taxon>Orchesellinae</taxon>
        <taxon>Orchesella</taxon>
    </lineage>
</organism>
<feature type="region of interest" description="Disordered" evidence="1">
    <location>
        <begin position="1371"/>
        <end position="1406"/>
    </location>
</feature>
<feature type="region of interest" description="Disordered" evidence="1">
    <location>
        <begin position="2246"/>
        <end position="2268"/>
    </location>
</feature>
<feature type="compositionally biased region" description="Polar residues" evidence="1">
    <location>
        <begin position="2581"/>
        <end position="2593"/>
    </location>
</feature>
<feature type="compositionally biased region" description="Basic and acidic residues" evidence="1">
    <location>
        <begin position="1"/>
        <end position="16"/>
    </location>
</feature>
<feature type="region of interest" description="Disordered" evidence="1">
    <location>
        <begin position="3497"/>
        <end position="3516"/>
    </location>
</feature>
<feature type="region of interest" description="Disordered" evidence="1">
    <location>
        <begin position="1523"/>
        <end position="1548"/>
    </location>
</feature>
<feature type="compositionally biased region" description="Acidic residues" evidence="1">
    <location>
        <begin position="1523"/>
        <end position="1534"/>
    </location>
</feature>
<name>A0ABP1R7K0_9HEXA</name>
<sequence length="3966" mass="444864">MAFAKNGKDERMTKSEETEEEADDEAEEEEDDEADVQEDNGAEDGEDDLDEEAEQVIRITADVVDGRVRVTDEQVTPAPAQPLPSTSTSAPSTKKEEKSERETRDFVKLEAKEVYILMSKEYRISRNRRAEWFFNHVNTCLSFPPDEDELVEDEVEEEKIGGGASTSNSNGSSDFEVVSIIPLNPPKEWSFENRHEYRYHVNPSTVVTYLSRRYRIVFCLDISPSIASVDVQAGGVVFDNIFMALQACLHGLLQPFEVPGSKRIFGPEIFITVIAHTPFFTPVTDQVLIQGQILDSETCDQIIHLIFDRLNSIENKIARIVINGFDDDGESPHYYDYDDESASVHHDDSHVNFDETFLSNNVYSSLSMSPDFGLLDLLRQALIALSLMPENSSAGLVILTDGVISVPDGRYLDIILSQLRYNTVSCSFIQLSSPFHPHLCHGVLPYADLMKFIASATFGAYLSDAPDISDTGTVMNVYHMAFLAWSFQKTLETEWTKPGPPTHIKPGEWSVRNKCFFSVRDMPIVKKQQYENILHVDHMKVMSCRLREGFTIKEVVTSPETGLSEVTLILPWKFLIHLEYKILIGSLDFDDDISSPGGSSKVRCAVSLEGPYDFLHDVTCLAKKPFSSLYRQLMVNRFWATRKNLSESDRLLVHLNSFSSNPAFYNIPETLRNGVPLFYWTATSSATPQLHQSNELSIPQFTQFWKPVCLLDTTVWQKWMHTHRIGVILEHDYPLPKHMHLPNSTGRFNVIQCRQAVMALNNLLKSMSSFVLLENQSYVHLMFNEDDKVPYSFCLIRVTSKPPHVVLRLAFLVGTPGHLRHRTVATFREKIATLMFPQRVKDPPKWRVIMNPPSTTTASPLVNKTAWSEMPCCVIVQKPVEKILIRYDKSPEDFRRRLLSQDAIFTSYAEGKSTAPKQSTFGFRPTYQAPWGNASFQMLPEVFNTIARYLHHKRWIWWFPGGDLSPLNMKWASEILATVTKIRLQEGFRFAYSSAGITNMVLELPMKNSASKKNSVAPMVLQFVIFPPCSTLISDFEDFDSFDAHDSLYLITECWAEPQCGNVTEIENSPVVAPNFLELEYTDIPKQMFETDHKCISLVGTFEYLVRICNHKEAPFLISVNQSTTDKPVIGECESIDVIPFEFDLKQILMRSGQVEILFSSFYQDLSLTFPNEWNQSVCLFYERANSVLYQQWCGSVASLQDKEVQLSTEQHDAATRAVLQRKGIEEATETPRATPGTQKRPYIRREKHVQWRCFVRSTSTTHVILTLLPATLKDVKLLILQLGNMESIQKARCSRYVDFLNSGSCVPPEVVDVSTGTDSSLPPPPPPSLTSSQLSHSSLTCQNCQGGRKRVRAFSGGECAPATKRYLADPDCPHHQDSGSIASSSNLQVPLDSSSDPVRSQTFSEGTVSGKLAQFVRAKRAHSEQAAGTVGVEQDDNSSSSQINYFLHRSGSGGPPGSDESLRYVPWRTPIIGSLCLSLFTYSCSLLSLTDHVIFKKLSRDAMLKDFRLNKEDGIVGIVQEEFEGEEDDDDDSGSGTIFPNGRSISQESFSESSLQRLEMAEHELLLKSHCLQLRHAHLQSYIWSVYTSLLRGYPVNPFDIKTVIEKCSLSRVQFSLDNFLRYICRHEKQLEDEEADPSPCGCLKTIHQFIQKRFRRLLARNFSSVTENSHILFYKISHSNAFSDVSGLGMIKCSSDLEDNLDSCSIVADSLCSIDDHLPSSSVLHNVSDFELMEKSPAPPRSTTHTIMTQLESTGMQEDQQSCSMVTPSLTCSSAPLFSYLTCRFQGEPLLGGGDAAGINGFIPLVDVPTCYHDLCMAYVSSLVSSEEDEASKSQMKKSLTNVQLKLTMELTFLTLPIDRSRHDSKAEERERPVFSESETEEKTASKEESASSSTDKLVMTLDDFKKRLTIRQAIAIENIVNEIEWLMEDEITSFRASEPEINTDVLEKIAGHVDKSTGKPGCYHQKISLTFVEHNDNKGFASFLERLEKLSVNEYTFKQEGSWWYLQTTNSIPRRSQSDEEEEKEGEQEEKDENASPQPSPSSPALPPFWIILKTSVEQLHLYHHCRYDENDINVLTVSRNLRVQLIDTVSSLIRTINQDLLLQQLHDTRICSPLLEVDDQRDPQNFEMGVGVTVVEEVVSPVHESKFETESDISSTVATSILPNFLPGMFSCKVVWVTTFTLHSRLRSGGGKTAFARGIQTLRSTLTAFEVANRKNMFVYRDATGSVFYMRFYRGVDVLESPSKDGSSLLSGSNDTGEEYTDGNEEQFQIPVRIMRRKHNDSESEKSARDDVCDGILALKVHGIEAAGEEIKEQLVQSLRNKLDDAVLDILSVTLKRNPHCKLTPEDVHFLQEPRSKPDTVWKFALTTFVVEGHLPAFAYYLHQNLLQFLTMPKYTSAKTKYHFQDYSRLEDGIDSSVYLYNQSPGGGGTGNRGIAIVSMALTDRVGNLIKNPEWKQPEIGDEYEIEKFNEMIETREEEADVLVEFSMWKQGRINMDLLKSYVELAMKHAGWDLIMEYKVLTAPLSSAQEDEVFMEDSSCSVSIDGGIGTISSPPEKLATGANVTERRADMRRRSSHLNPGTSRPSTGTALEDDDEPRTRSMSFTGLRKTEDVSATPAQANLDRAPSPITLISMSLTKTETGEVGNLHGNYTSLMDSWLDSGSQLGTPSLRRIVVPLNCRYPVKCIVQELEKIVGMVAPDNGARQFWKVTGYGGGLESTDSDYLCNAGGGYASRRSSGDDADTEYYTLKRHEKDLLSMEQTEEAEYPSKILGLFRRSENFQPGYKGHDCYLIARNFAHWKNCLNPDAEFALHTSHDFKNFYKYPPLLNENLDLEGSRGSIEKLPRANFCKEFVLWTTNREGKSSSFILIPRQRFLRCKITSSEVDFVVYNWSKECCERLQENVNQLSHWIQARASLLSSVLAQKSGLFYCQPILPDNFSSTLNGNPYMADVDLKDLILNTPPGKVAGFERRSTVGGRKPPPTSPPVKCTASWTKFYRNIPLCNLLGMPEPGGDISVDAHGRQLLHVLNAQVTPEPENPFFQYWLTRGPSASNVITAEVLESFTHAARTIHFCLTPIMFLPGWRGVVAQTRDSVSSGGIVRKHRGSSRRHYSGLSLRVHGPPPPAPPPSIASMVIGQSRVRHGSEASQASSLSLRNRSRSYHSGMTNLFLPELSEVGDDEGRVYVQAQQQQQLLLSKAKLEDPWHGVLCRLFLQEYMQYLQTLGFVPVHHKSGGAPNNNGGSGPGASGVVLGGGSTGGLNRTPSRGSPKRVLISSEGTKSAGTNSGIPQSPVLETRSITSGQSLGVNSSQTLGSNITLTNAGGTGEESSLDDDEMCHFLQRCLPGGIIVIEVGIHAPFFYCKIHALEAKRIFPKGPKNKAATAQNAVQFVDECEKMKIMTHLHSFMYDFHLRAMYLYISGRQLLFKGGYHITSFLDDFITYYPKCPNFSRNAVHIGMVTLQEVNTPSQVLFNYILGHDKYYRMKVIRMTPLNSTASTSNNGTNTSNASSSTANSAATATITPTTASASIKLFLTDFLADSVNEYVLVHNMSRKVSYRDREDDTQSDEFDLTLVIAHDYPTASRDFVPDYQGLRVKYYIVLTSRRELYPKGSGDNEPNNSGKLCPVNTPEPLCTRSLTCALMQQQQLLKQPPNTATSPASQLHLHHQLRDPFVLESGAVDNTFSFGTGSSIGIGSPNLQRGKSGGASTSTPFPDLIREEKVRYMGYFSSHEQMMQKIIDEQKDTMEQFIRTLITKAAVDCRRDLLWQRLLIGKQADTQKMAMMMKRSRTVKEVKEDIISRETVGPLYYLDFNELLELVQVLPLRKVDPRLEELLFQPVSFYQTLIKVITASGTGSMNPYNFREFVSSDHQIHQVAIFTPEAHKSIIMVEVNVEKASCDIYVVFKSQKKKGTSASSSSSSSEQYQQTENALMQQLFTSAEMGEAMYSLVEKVVNACCYTTWTTLI</sequence>
<feature type="region of interest" description="Disordered" evidence="1">
    <location>
        <begin position="1312"/>
        <end position="1336"/>
    </location>
</feature>
<feature type="compositionally biased region" description="Polar residues" evidence="1">
    <location>
        <begin position="1379"/>
        <end position="1406"/>
    </location>
</feature>
<feature type="region of interest" description="Disordered" evidence="1">
    <location>
        <begin position="3237"/>
        <end position="3295"/>
    </location>
</feature>
<protein>
    <recommendedName>
        <fullName evidence="4">Protein SZT2</fullName>
    </recommendedName>
</protein>
<feature type="compositionally biased region" description="Polar residues" evidence="1">
    <location>
        <begin position="2248"/>
        <end position="2259"/>
    </location>
</feature>
<accession>A0ABP1R7K0</accession>
<keyword evidence="3" id="KW-1185">Reference proteome</keyword>
<comment type="caution">
    <text evidence="2">The sequence shown here is derived from an EMBL/GenBank/DDBJ whole genome shotgun (WGS) entry which is preliminary data.</text>
</comment>
<feature type="compositionally biased region" description="Low complexity" evidence="1">
    <location>
        <begin position="83"/>
        <end position="92"/>
    </location>
</feature>
<proteinExistence type="predicted"/>
<feature type="compositionally biased region" description="Acidic residues" evidence="1">
    <location>
        <begin position="17"/>
        <end position="54"/>
    </location>
</feature>
<gene>
    <name evidence="2" type="ORF">ODALV1_LOCUS18782</name>
</gene>
<evidence type="ECO:0000313" key="3">
    <source>
        <dbReference type="Proteomes" id="UP001642540"/>
    </source>
</evidence>
<evidence type="ECO:0000313" key="2">
    <source>
        <dbReference type="EMBL" id="CAL8119938.1"/>
    </source>
</evidence>
<evidence type="ECO:0000256" key="1">
    <source>
        <dbReference type="SAM" id="MobiDB-lite"/>
    </source>
</evidence>
<feature type="compositionally biased region" description="Basic and acidic residues" evidence="1">
    <location>
        <begin position="93"/>
        <end position="104"/>
    </location>
</feature>
<dbReference type="Proteomes" id="UP001642540">
    <property type="component" value="Unassembled WGS sequence"/>
</dbReference>
<feature type="region of interest" description="Disordered" evidence="1">
    <location>
        <begin position="2550"/>
        <end position="2619"/>
    </location>
</feature>
<feature type="compositionally biased region" description="Basic and acidic residues" evidence="1">
    <location>
        <begin position="1883"/>
        <end position="1892"/>
    </location>
</feature>
<dbReference type="InterPro" id="IPR033228">
    <property type="entry name" value="SZT2"/>
</dbReference>
<feature type="region of interest" description="Disordered" evidence="1">
    <location>
        <begin position="1864"/>
        <end position="1895"/>
    </location>
</feature>
<dbReference type="PANTHER" id="PTHR14918">
    <property type="entry name" value="KICSTOR COMPLEX PROTEIN SZT2"/>
    <property type="match status" value="1"/>
</dbReference>
<evidence type="ECO:0008006" key="4">
    <source>
        <dbReference type="Google" id="ProtNLM"/>
    </source>
</evidence>
<feature type="compositionally biased region" description="Polar residues" evidence="1">
    <location>
        <begin position="3278"/>
        <end position="3291"/>
    </location>
</feature>
<dbReference type="EMBL" id="CAXLJM020000062">
    <property type="protein sequence ID" value="CAL8119938.1"/>
    <property type="molecule type" value="Genomic_DNA"/>
</dbReference>
<feature type="region of interest" description="Disordered" evidence="1">
    <location>
        <begin position="2017"/>
        <end position="2047"/>
    </location>
</feature>
<feature type="compositionally biased region" description="Basic and acidic residues" evidence="1">
    <location>
        <begin position="1864"/>
        <end position="1876"/>
    </location>
</feature>
<feature type="compositionally biased region" description="Acidic residues" evidence="1">
    <location>
        <begin position="2022"/>
        <end position="2035"/>
    </location>
</feature>
<feature type="compositionally biased region" description="Gly residues" evidence="1">
    <location>
        <begin position="3243"/>
        <end position="3260"/>
    </location>
</feature>